<dbReference type="Pfam" id="PF22622">
    <property type="entry name" value="MFE-2_hydrat-2_N"/>
    <property type="match status" value="1"/>
</dbReference>
<dbReference type="PANTHER" id="PTHR13078">
    <property type="entry name" value="PEROXISOMAL MULTIFUNCTIONAL ENZYME TYPE 2-RELATED"/>
    <property type="match status" value="1"/>
</dbReference>
<dbReference type="OrthoDB" id="3592703at2759"/>
<dbReference type="EMBL" id="CAJFCW020000006">
    <property type="protein sequence ID" value="CAG9127979.1"/>
    <property type="molecule type" value="Genomic_DNA"/>
</dbReference>
<dbReference type="SUPFAM" id="SSF54637">
    <property type="entry name" value="Thioesterase/thiol ester dehydrase-isomerase"/>
    <property type="match status" value="2"/>
</dbReference>
<comment type="caution">
    <text evidence="3">The sequence shown here is derived from an EMBL/GenBank/DDBJ whole genome shotgun (WGS) entry which is preliminary data.</text>
</comment>
<name>A0A811LMC1_9BILA</name>
<reference evidence="3" key="1">
    <citation type="submission" date="2020-09" db="EMBL/GenBank/DDBJ databases">
        <authorList>
            <person name="Kikuchi T."/>
        </authorList>
    </citation>
    <scope>NUCLEOTIDE SEQUENCE</scope>
    <source>
        <strain evidence="3">SH1</strain>
    </source>
</reference>
<dbReference type="GO" id="GO:0005777">
    <property type="term" value="C:peroxisome"/>
    <property type="evidence" value="ECO:0007669"/>
    <property type="project" value="TreeGrafter"/>
</dbReference>
<proteinExistence type="predicted"/>
<organism evidence="3 4">
    <name type="scientific">Bursaphelenchus okinawaensis</name>
    <dbReference type="NCBI Taxonomy" id="465554"/>
    <lineage>
        <taxon>Eukaryota</taxon>
        <taxon>Metazoa</taxon>
        <taxon>Ecdysozoa</taxon>
        <taxon>Nematoda</taxon>
        <taxon>Chromadorea</taxon>
        <taxon>Rhabditida</taxon>
        <taxon>Tylenchina</taxon>
        <taxon>Tylenchomorpha</taxon>
        <taxon>Aphelenchoidea</taxon>
        <taxon>Aphelenchoididae</taxon>
        <taxon>Bursaphelenchus</taxon>
    </lineage>
</organism>
<evidence type="ECO:0000259" key="1">
    <source>
        <dbReference type="Pfam" id="PF01575"/>
    </source>
</evidence>
<evidence type="ECO:0000259" key="2">
    <source>
        <dbReference type="Pfam" id="PF22622"/>
    </source>
</evidence>
<accession>A0A811LMC1</accession>
<feature type="domain" description="Peroxisomal multifunctional enzyme type 2-like N-terminal" evidence="2">
    <location>
        <begin position="60"/>
        <end position="175"/>
    </location>
</feature>
<dbReference type="GO" id="GO:0018812">
    <property type="term" value="F:3-hydroxyacyl-CoA dehydratase activity"/>
    <property type="evidence" value="ECO:0007669"/>
    <property type="project" value="UniProtKB-ARBA"/>
</dbReference>
<dbReference type="InterPro" id="IPR002539">
    <property type="entry name" value="MaoC-like_dom"/>
</dbReference>
<evidence type="ECO:0000313" key="4">
    <source>
        <dbReference type="Proteomes" id="UP000614601"/>
    </source>
</evidence>
<evidence type="ECO:0008006" key="5">
    <source>
        <dbReference type="Google" id="ProtNLM"/>
    </source>
</evidence>
<protein>
    <recommendedName>
        <fullName evidence="5">MaoC-like domain-containing protein</fullName>
    </recommendedName>
</protein>
<dbReference type="GO" id="GO:0044594">
    <property type="term" value="F:17-beta-hydroxysteroid dehydrogenase (NAD+) activity"/>
    <property type="evidence" value="ECO:0007669"/>
    <property type="project" value="TreeGrafter"/>
</dbReference>
<dbReference type="GO" id="GO:0006635">
    <property type="term" value="P:fatty acid beta-oxidation"/>
    <property type="evidence" value="ECO:0007669"/>
    <property type="project" value="TreeGrafter"/>
</dbReference>
<gene>
    <name evidence="3" type="ORF">BOKJ2_LOCUS14321</name>
</gene>
<dbReference type="AlphaFoldDB" id="A0A811LMC1"/>
<dbReference type="Pfam" id="PF01575">
    <property type="entry name" value="MaoC_dehydratas"/>
    <property type="match status" value="1"/>
</dbReference>
<dbReference type="GO" id="GO:0003857">
    <property type="term" value="F:(3S)-3-hydroxyacyl-CoA dehydrogenase (NAD+) activity"/>
    <property type="evidence" value="ECO:0007669"/>
    <property type="project" value="TreeGrafter"/>
</dbReference>
<dbReference type="Proteomes" id="UP000614601">
    <property type="component" value="Unassembled WGS sequence"/>
</dbReference>
<dbReference type="Proteomes" id="UP000783686">
    <property type="component" value="Unassembled WGS sequence"/>
</dbReference>
<dbReference type="EMBL" id="CAJFDH010000006">
    <property type="protein sequence ID" value="CAD5230797.1"/>
    <property type="molecule type" value="Genomic_DNA"/>
</dbReference>
<keyword evidence="4" id="KW-1185">Reference proteome</keyword>
<dbReference type="Gene3D" id="3.10.129.10">
    <property type="entry name" value="Hotdog Thioesterase"/>
    <property type="match status" value="1"/>
</dbReference>
<dbReference type="InterPro" id="IPR054357">
    <property type="entry name" value="MFE-2_N"/>
</dbReference>
<dbReference type="PANTHER" id="PTHR13078:SF56">
    <property type="entry name" value="PEROXISOMAL MULTIFUNCTIONAL ENZYME TYPE 2"/>
    <property type="match status" value="1"/>
</dbReference>
<evidence type="ECO:0000313" key="3">
    <source>
        <dbReference type="EMBL" id="CAD5230797.1"/>
    </source>
</evidence>
<dbReference type="InterPro" id="IPR029069">
    <property type="entry name" value="HotDog_dom_sf"/>
</dbReference>
<feature type="domain" description="MaoC-like" evidence="1">
    <location>
        <begin position="200"/>
        <end position="297"/>
    </location>
</feature>
<sequence>MSVKSRELVEWAAPIRLVCCSTQSHAPIQRRFGTVNMGELNDLKRHEEWDRETLVEEHVEKDAIYYALGIGARRFKELHLIYEKHPNFQVFPTFCASSSLSALDLENCPGIGYDLKRTLHGEQYVQVFKPLPKNGSIRTEARIVDMLQRGRHMAILCEATCYDNKSDEKLAYLQFLIWQLNHYNTKGLRWSNEVIETIQRPDTEPKKVIEEELDDDLPSIYRQASGDLNPLHIDPEFSKNLGLQEPIMHGFCTLGVVTRMILNEYADKDYTKFKAIKVKFSAPVTPGAHLAVSTWRGVEYGRILFEAKDLKTNTVVLADAYLDLKP</sequence>